<evidence type="ECO:0000313" key="1">
    <source>
        <dbReference type="EnsemblMetazoa" id="XP_029342103.1"/>
    </source>
</evidence>
<dbReference type="GeneID" id="100573230"/>
<dbReference type="AlphaFoldDB" id="A0A8R2NNY9"/>
<name>A0A8R2NNY9_ACYPI</name>
<accession>A0A8R2NNY9</accession>
<keyword evidence="2" id="KW-1185">Reference proteome</keyword>
<dbReference type="KEGG" id="api:100573230"/>
<dbReference type="InterPro" id="IPR005055">
    <property type="entry name" value="A10/PebIII"/>
</dbReference>
<protein>
    <submittedName>
        <fullName evidence="1">Uncharacterized protein</fullName>
    </submittedName>
</protein>
<dbReference type="Gene3D" id="1.10.2080.10">
    <property type="entry name" value="Insect odorant-binding protein A10/Ejaculatory bulb-specific protein 3"/>
    <property type="match status" value="1"/>
</dbReference>
<dbReference type="OrthoDB" id="6344725at2759"/>
<dbReference type="InterPro" id="IPR036682">
    <property type="entry name" value="OS_D_A10/PebIII_sf"/>
</dbReference>
<dbReference type="EnsemblMetazoa" id="XM_029486243.1">
    <property type="protein sequence ID" value="XP_029342103.1"/>
    <property type="gene ID" value="LOC100573230"/>
</dbReference>
<dbReference type="PANTHER" id="PTHR11257">
    <property type="entry name" value="CHEMOSENSORY PROTEIN-RELATED"/>
    <property type="match status" value="1"/>
</dbReference>
<sequence>ICVLIASSVCFTLAQEKYSTKYENFDVDKVLNNDSLLTSYINCLLDEENFSEEDQALKILYVENERSTSTDTIGAYLKYTISLHNYDYIISCLIKFTGVIPDALKTDCSKCTDVQVSKLLKIMKFLMKNRSADFDRLTTNYDPSGEYKKKL</sequence>
<dbReference type="Proteomes" id="UP000007819">
    <property type="component" value="Chromosome A1"/>
</dbReference>
<dbReference type="SUPFAM" id="SSF100910">
    <property type="entry name" value="Chemosensory protein Csp2"/>
    <property type="match status" value="2"/>
</dbReference>
<reference evidence="2" key="1">
    <citation type="submission" date="2010-06" db="EMBL/GenBank/DDBJ databases">
        <authorList>
            <person name="Jiang H."/>
            <person name="Abraham K."/>
            <person name="Ali S."/>
            <person name="Alsbrooks S.L."/>
            <person name="Anim B.N."/>
            <person name="Anosike U.S."/>
            <person name="Attaway T."/>
            <person name="Bandaranaike D.P."/>
            <person name="Battles P.K."/>
            <person name="Bell S.N."/>
            <person name="Bell A.V."/>
            <person name="Beltran B."/>
            <person name="Bickham C."/>
            <person name="Bustamante Y."/>
            <person name="Caleb T."/>
            <person name="Canada A."/>
            <person name="Cardenas V."/>
            <person name="Carter K."/>
            <person name="Chacko J."/>
            <person name="Chandrabose M.N."/>
            <person name="Chavez D."/>
            <person name="Chavez A."/>
            <person name="Chen L."/>
            <person name="Chu H.-S."/>
            <person name="Claassen K.J."/>
            <person name="Cockrell R."/>
            <person name="Collins M."/>
            <person name="Cooper J.A."/>
            <person name="Cree A."/>
            <person name="Curry S.M."/>
            <person name="Da Y."/>
            <person name="Dao M.D."/>
            <person name="Das B."/>
            <person name="Davila M.-L."/>
            <person name="Davy-Carroll L."/>
            <person name="Denson S."/>
            <person name="Dinh H."/>
            <person name="Ebong V.E."/>
            <person name="Edwards J.R."/>
            <person name="Egan A."/>
            <person name="El-Daye J."/>
            <person name="Escobedo L."/>
            <person name="Fernandez S."/>
            <person name="Fernando P.R."/>
            <person name="Flagg N."/>
            <person name="Forbes L.D."/>
            <person name="Fowler R.G."/>
            <person name="Fu Q."/>
            <person name="Gabisi R.A."/>
            <person name="Ganer J."/>
            <person name="Garbino Pronczuk A."/>
            <person name="Garcia R.M."/>
            <person name="Garner T."/>
            <person name="Garrett T.E."/>
            <person name="Gonzalez D.A."/>
            <person name="Hamid H."/>
            <person name="Hawkins E.S."/>
            <person name="Hirani K."/>
            <person name="Hogues M.E."/>
            <person name="Hollins B."/>
            <person name="Hsiao C.-H."/>
            <person name="Jabil R."/>
            <person name="James M.L."/>
            <person name="Jhangiani S.N."/>
            <person name="Johnson B."/>
            <person name="Johnson Q."/>
            <person name="Joshi V."/>
            <person name="Kalu J.B."/>
            <person name="Kam C."/>
            <person name="Kashfia A."/>
            <person name="Keebler J."/>
            <person name="Kisamo H."/>
            <person name="Kovar C.L."/>
            <person name="Lago L.A."/>
            <person name="Lai C.-Y."/>
            <person name="Laidlaw J."/>
            <person name="Lara F."/>
            <person name="Le T.-K."/>
            <person name="Lee S.L."/>
            <person name="Legall F.H."/>
            <person name="Lemon S.J."/>
            <person name="Lewis L.R."/>
            <person name="Li B."/>
            <person name="Liu Y."/>
            <person name="Liu Y.-S."/>
            <person name="Lopez J."/>
            <person name="Lozado R.J."/>
            <person name="Lu J."/>
            <person name="Madu R.C."/>
            <person name="Maheshwari M."/>
            <person name="Maheshwari R."/>
            <person name="Malloy K."/>
            <person name="Martinez E."/>
            <person name="Mathew T."/>
            <person name="Mercado I.C."/>
            <person name="Mercado C."/>
            <person name="Meyer B."/>
            <person name="Montgomery K."/>
            <person name="Morgan M.B."/>
            <person name="Munidasa M."/>
            <person name="Nazareth L.V."/>
            <person name="Nelson J."/>
            <person name="Ng B.M."/>
            <person name="Nguyen N.B."/>
            <person name="Nguyen P.Q."/>
            <person name="Nguyen T."/>
            <person name="Obregon M."/>
            <person name="Okwuonu G.O."/>
            <person name="Onwere C.G."/>
            <person name="Orozco G."/>
            <person name="Parra A."/>
            <person name="Patel S."/>
            <person name="Patil S."/>
            <person name="Perez A."/>
            <person name="Perez Y."/>
            <person name="Pham C."/>
            <person name="Primus E.L."/>
            <person name="Pu L.-L."/>
            <person name="Puazo M."/>
            <person name="Qin X."/>
            <person name="Quiroz J.B."/>
            <person name="Reese J."/>
            <person name="Richards S."/>
            <person name="Rives C.M."/>
            <person name="Robberts R."/>
            <person name="Ruiz S.J."/>
            <person name="Ruiz M.J."/>
            <person name="Santibanez J."/>
            <person name="Schneider B.W."/>
            <person name="Sisson I."/>
            <person name="Smith M."/>
            <person name="Sodergren E."/>
            <person name="Song X.-Z."/>
            <person name="Song B.B."/>
            <person name="Summersgill H."/>
            <person name="Thelus R."/>
            <person name="Thornton R.D."/>
            <person name="Trejos Z.Y."/>
            <person name="Usmani K."/>
            <person name="Vattathil S."/>
            <person name="Villasana D."/>
            <person name="Walker D.L."/>
            <person name="Wang S."/>
            <person name="Wang K."/>
            <person name="White C.S."/>
            <person name="Williams A.C."/>
            <person name="Williamson J."/>
            <person name="Wilson K."/>
            <person name="Woghiren I.O."/>
            <person name="Woodworth J.R."/>
            <person name="Worley K.C."/>
            <person name="Wright R.A."/>
            <person name="Wu W."/>
            <person name="Young L."/>
            <person name="Zhang L."/>
            <person name="Zhang J."/>
            <person name="Zhu Y."/>
            <person name="Muzny D.M."/>
            <person name="Weinstock G."/>
            <person name="Gibbs R.A."/>
        </authorList>
    </citation>
    <scope>NUCLEOTIDE SEQUENCE [LARGE SCALE GENOMIC DNA]</scope>
    <source>
        <strain evidence="2">LSR1</strain>
    </source>
</reference>
<reference evidence="1" key="2">
    <citation type="submission" date="2022-06" db="UniProtKB">
        <authorList>
            <consortium name="EnsemblMetazoa"/>
        </authorList>
    </citation>
    <scope>IDENTIFICATION</scope>
</reference>
<organism evidence="1 2">
    <name type="scientific">Acyrthosiphon pisum</name>
    <name type="common">Pea aphid</name>
    <dbReference type="NCBI Taxonomy" id="7029"/>
    <lineage>
        <taxon>Eukaryota</taxon>
        <taxon>Metazoa</taxon>
        <taxon>Ecdysozoa</taxon>
        <taxon>Arthropoda</taxon>
        <taxon>Hexapoda</taxon>
        <taxon>Insecta</taxon>
        <taxon>Pterygota</taxon>
        <taxon>Neoptera</taxon>
        <taxon>Paraneoptera</taxon>
        <taxon>Hemiptera</taxon>
        <taxon>Sternorrhyncha</taxon>
        <taxon>Aphidomorpha</taxon>
        <taxon>Aphidoidea</taxon>
        <taxon>Aphididae</taxon>
        <taxon>Macrosiphini</taxon>
        <taxon>Acyrthosiphon</taxon>
    </lineage>
</organism>
<dbReference type="Pfam" id="PF03392">
    <property type="entry name" value="OS-D"/>
    <property type="match status" value="2"/>
</dbReference>
<evidence type="ECO:0000313" key="2">
    <source>
        <dbReference type="Proteomes" id="UP000007819"/>
    </source>
</evidence>
<dbReference type="PANTHER" id="PTHR11257:SF12">
    <property type="entry name" value="EJACULATORY BULB-SPECIFIC PROTEIN 3-RELATED"/>
    <property type="match status" value="1"/>
</dbReference>
<proteinExistence type="predicted"/>
<dbReference type="RefSeq" id="XP_029342103.1">
    <property type="nucleotide sequence ID" value="XM_029486243.1"/>
</dbReference>